<dbReference type="AlphaFoldDB" id="A0AAV2NBG2"/>
<accession>A0AAV2NBG2</accession>
<reference evidence="1" key="1">
    <citation type="submission" date="2024-04" db="EMBL/GenBank/DDBJ databases">
        <authorList>
            <consortium name="Molecular Ecology Group"/>
        </authorList>
    </citation>
    <scope>NUCLEOTIDE SEQUENCE</scope>
</reference>
<gene>
    <name evidence="1" type="ORF">LPLAT_LOCUS3341</name>
</gene>
<dbReference type="EMBL" id="OZ034835">
    <property type="protein sequence ID" value="CAL1677313.1"/>
    <property type="molecule type" value="Genomic_DNA"/>
</dbReference>
<proteinExistence type="predicted"/>
<sequence>MLNSIYRPVETFNNHDIRHYTEYTEIRPHSDCSSKEWFFLQRTFGSGLRRRSKGFRAIHLNGTGGGKEQDEQQGKVLIVMKHESDLVG</sequence>
<evidence type="ECO:0000313" key="2">
    <source>
        <dbReference type="Proteomes" id="UP001497644"/>
    </source>
</evidence>
<organism evidence="1 2">
    <name type="scientific">Lasius platythorax</name>
    <dbReference type="NCBI Taxonomy" id="488582"/>
    <lineage>
        <taxon>Eukaryota</taxon>
        <taxon>Metazoa</taxon>
        <taxon>Ecdysozoa</taxon>
        <taxon>Arthropoda</taxon>
        <taxon>Hexapoda</taxon>
        <taxon>Insecta</taxon>
        <taxon>Pterygota</taxon>
        <taxon>Neoptera</taxon>
        <taxon>Endopterygota</taxon>
        <taxon>Hymenoptera</taxon>
        <taxon>Apocrita</taxon>
        <taxon>Aculeata</taxon>
        <taxon>Formicoidea</taxon>
        <taxon>Formicidae</taxon>
        <taxon>Formicinae</taxon>
        <taxon>Lasius</taxon>
        <taxon>Lasius</taxon>
    </lineage>
</organism>
<protein>
    <submittedName>
        <fullName evidence="1">Uncharacterized protein</fullName>
    </submittedName>
</protein>
<keyword evidence="2" id="KW-1185">Reference proteome</keyword>
<dbReference type="Proteomes" id="UP001497644">
    <property type="component" value="Chromosome 12"/>
</dbReference>
<name>A0AAV2NBG2_9HYME</name>
<evidence type="ECO:0000313" key="1">
    <source>
        <dbReference type="EMBL" id="CAL1677313.1"/>
    </source>
</evidence>